<accession>A0A6N7VY55</accession>
<dbReference type="RefSeq" id="WP_154487990.1">
    <property type="nucleotide sequence ID" value="NZ_VULN01000006.1"/>
</dbReference>
<feature type="signal peptide" evidence="1">
    <location>
        <begin position="1"/>
        <end position="27"/>
    </location>
</feature>
<feature type="chain" id="PRO_5026731623" description="DUF4367 domain-containing protein" evidence="1">
    <location>
        <begin position="28"/>
        <end position="195"/>
    </location>
</feature>
<reference evidence="2 3" key="1">
    <citation type="submission" date="2019-08" db="EMBL/GenBank/DDBJ databases">
        <title>In-depth cultivation of the pig gut microbiome towards novel bacterial diversity and tailored functional studies.</title>
        <authorList>
            <person name="Wylensek D."/>
            <person name="Hitch T.C.A."/>
            <person name="Clavel T."/>
        </authorList>
    </citation>
    <scope>NUCLEOTIDE SEQUENCE [LARGE SCALE GENOMIC DNA]</scope>
    <source>
        <strain evidence="2 3">WCA-389-WT-5B</strain>
    </source>
</reference>
<comment type="caution">
    <text evidence="2">The sequence shown here is derived from an EMBL/GenBank/DDBJ whole genome shotgun (WGS) entry which is preliminary data.</text>
</comment>
<evidence type="ECO:0008006" key="4">
    <source>
        <dbReference type="Google" id="ProtNLM"/>
    </source>
</evidence>
<evidence type="ECO:0000313" key="3">
    <source>
        <dbReference type="Proteomes" id="UP000441455"/>
    </source>
</evidence>
<proteinExistence type="predicted"/>
<organism evidence="2 3">
    <name type="scientific">Acidaminococcus fermentans</name>
    <dbReference type="NCBI Taxonomy" id="905"/>
    <lineage>
        <taxon>Bacteria</taxon>
        <taxon>Bacillati</taxon>
        <taxon>Bacillota</taxon>
        <taxon>Negativicutes</taxon>
        <taxon>Acidaminococcales</taxon>
        <taxon>Acidaminococcaceae</taxon>
        <taxon>Acidaminococcus</taxon>
    </lineage>
</organism>
<sequence>MYTSHLKHSLAAGAAVLVLGTAGLGAAAPADEGSVQIPNPIVSYGTYGSAARVLGFCPLTLSRDSGYALEGISVIGGRASDLAFVRMGQPDSRVRIRTALKKDNKNNNLSRIYGTEWKKQRVNETEVELAQISPQSYAATWETGNYVFAVLGEGMEPAAFRTLLTNSLVEDTEHYFASIQKNPEKSGKKTVYSTL</sequence>
<dbReference type="EMBL" id="VULN01000006">
    <property type="protein sequence ID" value="MSS82031.1"/>
    <property type="molecule type" value="Genomic_DNA"/>
</dbReference>
<evidence type="ECO:0000256" key="1">
    <source>
        <dbReference type="SAM" id="SignalP"/>
    </source>
</evidence>
<dbReference type="OrthoDB" id="1665616at2"/>
<gene>
    <name evidence="2" type="ORF">FX155_05405</name>
</gene>
<keyword evidence="1" id="KW-0732">Signal</keyword>
<name>A0A6N7VY55_ACIFE</name>
<protein>
    <recommendedName>
        <fullName evidence="4">DUF4367 domain-containing protein</fullName>
    </recommendedName>
</protein>
<dbReference type="Proteomes" id="UP000441455">
    <property type="component" value="Unassembled WGS sequence"/>
</dbReference>
<evidence type="ECO:0000313" key="2">
    <source>
        <dbReference type="EMBL" id="MSS82031.1"/>
    </source>
</evidence>
<dbReference type="AlphaFoldDB" id="A0A6N7VY55"/>